<dbReference type="EMBL" id="CP024787">
    <property type="protein sequence ID" value="AUB43043.1"/>
    <property type="molecule type" value="Genomic_DNA"/>
</dbReference>
<dbReference type="AlphaFoldDB" id="A0A2K8T635"/>
<proteinExistence type="predicted"/>
<gene>
    <name evidence="1" type="ORF">COO91_09199</name>
</gene>
<geneLocation type="plasmid" evidence="2">
    <name>pnfsy02</name>
</geneLocation>
<name>A0A2K8T635_9NOSO</name>
<dbReference type="Proteomes" id="UP000232003">
    <property type="component" value="Plasmid pNFSY02"/>
</dbReference>
<organism evidence="1 2">
    <name type="scientific">Nostoc flagelliforme CCNUN1</name>
    <dbReference type="NCBI Taxonomy" id="2038116"/>
    <lineage>
        <taxon>Bacteria</taxon>
        <taxon>Bacillati</taxon>
        <taxon>Cyanobacteriota</taxon>
        <taxon>Cyanophyceae</taxon>
        <taxon>Nostocales</taxon>
        <taxon>Nostocaceae</taxon>
        <taxon>Nostoc</taxon>
    </lineage>
</organism>
<accession>A0A2K8T635</accession>
<protein>
    <submittedName>
        <fullName evidence="1">Uncharacterized protein</fullName>
    </submittedName>
</protein>
<reference evidence="1 2" key="1">
    <citation type="submission" date="2017-11" db="EMBL/GenBank/DDBJ databases">
        <title>Complete genome of a free-living desiccation-tolerant cyanobacterium and its photosynthetic adaptation to extreme terrestrial habitat.</title>
        <authorList>
            <person name="Shang J."/>
        </authorList>
    </citation>
    <scope>NUCLEOTIDE SEQUENCE [LARGE SCALE GENOMIC DNA]</scope>
    <source>
        <strain evidence="1 2">CCNUN1</strain>
        <plasmid evidence="2">pnfsy02</plasmid>
    </source>
</reference>
<dbReference type="KEGG" id="nfl:COO91_09199"/>
<evidence type="ECO:0000313" key="1">
    <source>
        <dbReference type="EMBL" id="AUB43043.1"/>
    </source>
</evidence>
<sequence>MLSTTALQHNHLYQFRGQQLRYSHRSNCRVNAPFIFNDSKGRRKELSQTQVQREVFELNEFCEN</sequence>
<keyword evidence="1" id="KW-0614">Plasmid</keyword>
<evidence type="ECO:0000313" key="2">
    <source>
        <dbReference type="Proteomes" id="UP000232003"/>
    </source>
</evidence>
<keyword evidence="2" id="KW-1185">Reference proteome</keyword>